<reference evidence="1 2" key="1">
    <citation type="submission" date="2023-03" db="EMBL/GenBank/DDBJ databases">
        <title>WGS of Gossypium arboreum.</title>
        <authorList>
            <person name="Yu D."/>
        </authorList>
    </citation>
    <scope>NUCLEOTIDE SEQUENCE [LARGE SCALE GENOMIC DNA]</scope>
    <source>
        <tissue evidence="1">Leaf</tissue>
    </source>
</reference>
<evidence type="ECO:0000313" key="1">
    <source>
        <dbReference type="EMBL" id="KAK5840586.1"/>
    </source>
</evidence>
<comment type="caution">
    <text evidence="1">The sequence shown here is derived from an EMBL/GenBank/DDBJ whole genome shotgun (WGS) entry which is preliminary data.</text>
</comment>
<evidence type="ECO:0000313" key="2">
    <source>
        <dbReference type="Proteomes" id="UP001358586"/>
    </source>
</evidence>
<sequence length="121" mass="14040">MLARLYQELCRETKSDKISISYVGKRNRIKYQLVVACSCCSRGPTDNYHFYVLEWNHGPSYVELPNQLEDIRLLLDQRSKANMLYTESIDSVRDYRNARIESSDAPFRVEAANFVATTKHG</sequence>
<gene>
    <name evidence="1" type="ORF">PVK06_009489</name>
</gene>
<protein>
    <submittedName>
        <fullName evidence="1">Uncharacterized protein</fullName>
    </submittedName>
</protein>
<dbReference type="EMBL" id="JARKNE010000003">
    <property type="protein sequence ID" value="KAK5840586.1"/>
    <property type="molecule type" value="Genomic_DNA"/>
</dbReference>
<proteinExistence type="predicted"/>
<accession>A0ABR0QML8</accession>
<dbReference type="Proteomes" id="UP001358586">
    <property type="component" value="Chromosome 3"/>
</dbReference>
<keyword evidence="2" id="KW-1185">Reference proteome</keyword>
<name>A0ABR0QML8_GOSAR</name>
<organism evidence="1 2">
    <name type="scientific">Gossypium arboreum</name>
    <name type="common">Tree cotton</name>
    <name type="synonym">Gossypium nanking</name>
    <dbReference type="NCBI Taxonomy" id="29729"/>
    <lineage>
        <taxon>Eukaryota</taxon>
        <taxon>Viridiplantae</taxon>
        <taxon>Streptophyta</taxon>
        <taxon>Embryophyta</taxon>
        <taxon>Tracheophyta</taxon>
        <taxon>Spermatophyta</taxon>
        <taxon>Magnoliopsida</taxon>
        <taxon>eudicotyledons</taxon>
        <taxon>Gunneridae</taxon>
        <taxon>Pentapetalae</taxon>
        <taxon>rosids</taxon>
        <taxon>malvids</taxon>
        <taxon>Malvales</taxon>
        <taxon>Malvaceae</taxon>
        <taxon>Malvoideae</taxon>
        <taxon>Gossypium</taxon>
    </lineage>
</organism>